<dbReference type="AlphaFoldDB" id="A0A0Z8GWJ2"/>
<protein>
    <submittedName>
        <fullName evidence="1">Aminocarboxymuconate-semialdehyde decarboxylase</fullName>
    </submittedName>
</protein>
<accession>A0A0Z8GWJ2</accession>
<organism evidence="1 2">
    <name type="scientific">Streptococcus suis</name>
    <dbReference type="NCBI Taxonomy" id="1307"/>
    <lineage>
        <taxon>Bacteria</taxon>
        <taxon>Bacillati</taxon>
        <taxon>Bacillota</taxon>
        <taxon>Bacilli</taxon>
        <taxon>Lactobacillales</taxon>
        <taxon>Streptococcaceae</taxon>
        <taxon>Streptococcus</taxon>
    </lineage>
</organism>
<evidence type="ECO:0000313" key="2">
    <source>
        <dbReference type="Proteomes" id="UP000073200"/>
    </source>
</evidence>
<name>A0A0Z8GWJ2_STRSU</name>
<dbReference type="EMBL" id="FIHG01000009">
    <property type="protein sequence ID" value="CYV06196.1"/>
    <property type="molecule type" value="Genomic_DNA"/>
</dbReference>
<dbReference type="Proteomes" id="UP000073200">
    <property type="component" value="Unassembled WGS sequence"/>
</dbReference>
<reference evidence="1 2" key="1">
    <citation type="submission" date="2016-02" db="EMBL/GenBank/DDBJ databases">
        <authorList>
            <consortium name="Pathogen Informatics"/>
        </authorList>
    </citation>
    <scope>NUCLEOTIDE SEQUENCE [LARGE SCALE GENOMIC DNA]</scope>
    <source>
        <strain evidence="1 2">LSS59</strain>
    </source>
</reference>
<proteinExistence type="predicted"/>
<sequence length="74" mass="8879">MKIDVFAHVLLPQFYQKMLALDPALPQKMPFLQNPVLMDMEKRRLCKIQLSNRLFHLSMSIQKIILKQSQPWLW</sequence>
<gene>
    <name evidence="1" type="ORF">ERS132421_01643</name>
</gene>
<evidence type="ECO:0000313" key="1">
    <source>
        <dbReference type="EMBL" id="CYV06196.1"/>
    </source>
</evidence>